<evidence type="ECO:0000256" key="3">
    <source>
        <dbReference type="ARBA" id="ARBA00022737"/>
    </source>
</evidence>
<comment type="similarity">
    <text evidence="2 4">Belongs to the chorion protein family.</text>
</comment>
<dbReference type="GO" id="GO:0007304">
    <property type="term" value="P:chorion-containing eggshell formation"/>
    <property type="evidence" value="ECO:0007669"/>
    <property type="project" value="InterPro"/>
</dbReference>
<dbReference type="EMBL" id="JARGEI010000031">
    <property type="protein sequence ID" value="KAJ8704473.1"/>
    <property type="molecule type" value="Genomic_DNA"/>
</dbReference>
<evidence type="ECO:0000313" key="7">
    <source>
        <dbReference type="Proteomes" id="UP001231518"/>
    </source>
</evidence>
<feature type="signal peptide" evidence="5">
    <location>
        <begin position="1"/>
        <end position="20"/>
    </location>
</feature>
<keyword evidence="7" id="KW-1185">Reference proteome</keyword>
<evidence type="ECO:0000313" key="6">
    <source>
        <dbReference type="EMBL" id="KAJ8704473.1"/>
    </source>
</evidence>
<reference evidence="6" key="1">
    <citation type="submission" date="2023-03" db="EMBL/GenBank/DDBJ databases">
        <title>Chromosome-level genomes of two armyworms, Mythimna separata and Mythimna loreyi, provide insights into the biosynthesis and reception of sex pheromones.</title>
        <authorList>
            <person name="Zhao H."/>
        </authorList>
    </citation>
    <scope>NUCLEOTIDE SEQUENCE</scope>
    <source>
        <strain evidence="6">BeijingLab</strain>
        <tissue evidence="6">Pupa</tissue>
    </source>
</reference>
<comment type="caution">
    <text evidence="6">The sequence shown here is derived from an EMBL/GenBank/DDBJ whole genome shotgun (WGS) entry which is preliminary data.</text>
</comment>
<dbReference type="Pfam" id="PF01723">
    <property type="entry name" value="Chorion_1"/>
    <property type="match status" value="1"/>
</dbReference>
<keyword evidence="5" id="KW-0732">Signal</keyword>
<evidence type="ECO:0000256" key="2">
    <source>
        <dbReference type="ARBA" id="ARBA00005906"/>
    </source>
</evidence>
<gene>
    <name evidence="6" type="ORF">PYW07_011661</name>
</gene>
<keyword evidence="3" id="KW-0677">Repeat</keyword>
<dbReference type="InterPro" id="IPR002635">
    <property type="entry name" value="Chorion"/>
</dbReference>
<dbReference type="GO" id="GO:0042600">
    <property type="term" value="C:egg chorion"/>
    <property type="evidence" value="ECO:0007669"/>
    <property type="project" value="InterPro"/>
</dbReference>
<protein>
    <submittedName>
        <fullName evidence="6">Uncharacterized protein</fullName>
    </submittedName>
</protein>
<name>A0AAD7Y6Q1_MYTSE</name>
<sequence>MITWYCFLFAVVVQCTSTHAIPYGIPNRVTNMANNIRGMPHGMAMNRGLPNGIGRTMPIAANNMAGGNIINRQHLANPYYKTANNLVYTNPKVETANLANILENKLANDITTTALENFANTNLMTNIGTSSVVANVPNGATYNFGNAPIPVTFTGVSQGNHPVGINVLADNLEVKGLVTVVGRMPIFGAVTLNGNLPSEGTASVNYGCGSPATVQ</sequence>
<comment type="function">
    <text evidence="1">This protein is one of many from the eggshell of the gypsy moth.</text>
</comment>
<dbReference type="AlphaFoldDB" id="A0AAD7Y6Q1"/>
<evidence type="ECO:0000256" key="1">
    <source>
        <dbReference type="ARBA" id="ARBA00002085"/>
    </source>
</evidence>
<dbReference type="GO" id="GO:0005213">
    <property type="term" value="F:structural constituent of egg chorion"/>
    <property type="evidence" value="ECO:0007669"/>
    <property type="project" value="InterPro"/>
</dbReference>
<organism evidence="6 7">
    <name type="scientific">Mythimna separata</name>
    <name type="common">Oriental armyworm</name>
    <name type="synonym">Pseudaletia separata</name>
    <dbReference type="NCBI Taxonomy" id="271217"/>
    <lineage>
        <taxon>Eukaryota</taxon>
        <taxon>Metazoa</taxon>
        <taxon>Ecdysozoa</taxon>
        <taxon>Arthropoda</taxon>
        <taxon>Hexapoda</taxon>
        <taxon>Insecta</taxon>
        <taxon>Pterygota</taxon>
        <taxon>Neoptera</taxon>
        <taxon>Endopterygota</taxon>
        <taxon>Lepidoptera</taxon>
        <taxon>Glossata</taxon>
        <taxon>Ditrysia</taxon>
        <taxon>Noctuoidea</taxon>
        <taxon>Noctuidae</taxon>
        <taxon>Noctuinae</taxon>
        <taxon>Hadenini</taxon>
        <taxon>Mythimna</taxon>
    </lineage>
</organism>
<accession>A0AAD7Y6Q1</accession>
<dbReference type="Proteomes" id="UP001231518">
    <property type="component" value="Chromosome 29"/>
</dbReference>
<evidence type="ECO:0000256" key="5">
    <source>
        <dbReference type="SAM" id="SignalP"/>
    </source>
</evidence>
<evidence type="ECO:0000256" key="4">
    <source>
        <dbReference type="RuleBase" id="RU004378"/>
    </source>
</evidence>
<proteinExistence type="inferred from homology"/>
<feature type="chain" id="PRO_5041984698" evidence="5">
    <location>
        <begin position="21"/>
        <end position="215"/>
    </location>
</feature>